<dbReference type="Ensembl" id="ENSSMRT00000028827.1">
    <property type="protein sequence ID" value="ENSSMRP00000024610.1"/>
    <property type="gene ID" value="ENSSMRG00000019046.1"/>
</dbReference>
<organism evidence="14 15">
    <name type="scientific">Salvator merianae</name>
    <name type="common">Argentine black and white tegu</name>
    <name type="synonym">Tupinambis merianae</name>
    <dbReference type="NCBI Taxonomy" id="96440"/>
    <lineage>
        <taxon>Eukaryota</taxon>
        <taxon>Metazoa</taxon>
        <taxon>Chordata</taxon>
        <taxon>Craniata</taxon>
        <taxon>Vertebrata</taxon>
        <taxon>Euteleostomi</taxon>
        <taxon>Lepidosauria</taxon>
        <taxon>Squamata</taxon>
        <taxon>Bifurcata</taxon>
        <taxon>Unidentata</taxon>
        <taxon>Episquamata</taxon>
        <taxon>Laterata</taxon>
        <taxon>Teiioidea</taxon>
        <taxon>Teiidae</taxon>
        <taxon>Salvator</taxon>
    </lineage>
</organism>
<dbReference type="PANTHER" id="PTHR24028:SF234">
    <property type="entry name" value="PROTOCADHERIN GAMMA-A3"/>
    <property type="match status" value="1"/>
</dbReference>
<feature type="domain" description="Cadherin" evidence="13">
    <location>
        <begin position="450"/>
        <end position="559"/>
    </location>
</feature>
<evidence type="ECO:0000256" key="5">
    <source>
        <dbReference type="ARBA" id="ARBA00022737"/>
    </source>
</evidence>
<dbReference type="PANTHER" id="PTHR24028">
    <property type="entry name" value="CADHERIN-87A"/>
    <property type="match status" value="1"/>
</dbReference>
<evidence type="ECO:0000256" key="11">
    <source>
        <dbReference type="PROSITE-ProRule" id="PRU00043"/>
    </source>
</evidence>
<dbReference type="FunFam" id="2.60.40.60:FF:000018">
    <property type="entry name" value="Protocadherin gamma c3"/>
    <property type="match status" value="1"/>
</dbReference>
<dbReference type="Gene3D" id="2.60.40.60">
    <property type="entry name" value="Cadherins"/>
    <property type="match status" value="5"/>
</dbReference>
<protein>
    <recommendedName>
        <fullName evidence="13">Cadherin domain-containing protein</fullName>
    </recommendedName>
</protein>
<evidence type="ECO:0000256" key="7">
    <source>
        <dbReference type="ARBA" id="ARBA00022889"/>
    </source>
</evidence>
<feature type="region of interest" description="Disordered" evidence="12">
    <location>
        <begin position="755"/>
        <end position="779"/>
    </location>
</feature>
<evidence type="ECO:0000256" key="1">
    <source>
        <dbReference type="ARBA" id="ARBA00003436"/>
    </source>
</evidence>
<feature type="domain" description="Cadherin" evidence="13">
    <location>
        <begin position="345"/>
        <end position="449"/>
    </location>
</feature>
<evidence type="ECO:0000256" key="8">
    <source>
        <dbReference type="ARBA" id="ARBA00022989"/>
    </source>
</evidence>
<dbReference type="Pfam" id="PF08266">
    <property type="entry name" value="Cadherin_2"/>
    <property type="match status" value="1"/>
</dbReference>
<dbReference type="InterPro" id="IPR013164">
    <property type="entry name" value="Cadherin_N"/>
</dbReference>
<dbReference type="SUPFAM" id="SSF49313">
    <property type="entry name" value="Cadherin-like"/>
    <property type="match status" value="5"/>
</dbReference>
<dbReference type="InterPro" id="IPR015919">
    <property type="entry name" value="Cadherin-like_sf"/>
</dbReference>
<evidence type="ECO:0000313" key="14">
    <source>
        <dbReference type="Ensembl" id="ENSSMRP00000024610.1"/>
    </source>
</evidence>
<dbReference type="FunFam" id="2.60.40.60:FF:000002">
    <property type="entry name" value="Protocadherin alpha 2"/>
    <property type="match status" value="1"/>
</dbReference>
<feature type="domain" description="Cadherin" evidence="13">
    <location>
        <begin position="240"/>
        <end position="344"/>
    </location>
</feature>
<evidence type="ECO:0000256" key="3">
    <source>
        <dbReference type="ARBA" id="ARBA00022692"/>
    </source>
</evidence>
<dbReference type="Pfam" id="PF00028">
    <property type="entry name" value="Cadherin"/>
    <property type="match status" value="3"/>
</dbReference>
<evidence type="ECO:0000256" key="4">
    <source>
        <dbReference type="ARBA" id="ARBA00022729"/>
    </source>
</evidence>
<feature type="domain" description="Cadherin" evidence="13">
    <location>
        <begin position="32"/>
        <end position="130"/>
    </location>
</feature>
<dbReference type="InterPro" id="IPR020894">
    <property type="entry name" value="Cadherin_CS"/>
</dbReference>
<evidence type="ECO:0000313" key="15">
    <source>
        <dbReference type="Proteomes" id="UP000694421"/>
    </source>
</evidence>
<dbReference type="OMA" id="DTCEIKD"/>
<keyword evidence="9" id="KW-0472">Membrane</keyword>
<reference evidence="14" key="2">
    <citation type="submission" date="2025-09" db="UniProtKB">
        <authorList>
            <consortium name="Ensembl"/>
        </authorList>
    </citation>
    <scope>IDENTIFICATION</scope>
</reference>
<dbReference type="InterPro" id="IPR050174">
    <property type="entry name" value="Protocadherin/Cadherin-CA"/>
</dbReference>
<dbReference type="CDD" id="cd11304">
    <property type="entry name" value="Cadherin_repeat"/>
    <property type="match status" value="5"/>
</dbReference>
<keyword evidence="6 11" id="KW-0106">Calcium</keyword>
<dbReference type="AlphaFoldDB" id="A0A8D0E115"/>
<dbReference type="GeneTree" id="ENSGT00940000159725"/>
<proteinExistence type="predicted"/>
<keyword evidence="3" id="KW-0812">Transmembrane</keyword>
<dbReference type="GO" id="GO:0005886">
    <property type="term" value="C:plasma membrane"/>
    <property type="evidence" value="ECO:0007669"/>
    <property type="project" value="InterPro"/>
</dbReference>
<dbReference type="FunFam" id="2.60.40.60:FF:000006">
    <property type="entry name" value="Protocadherin alpha 2"/>
    <property type="match status" value="1"/>
</dbReference>
<comment type="subcellular location">
    <subcellularLocation>
        <location evidence="2">Membrane</location>
        <topology evidence="2">Single-pass membrane protein</topology>
    </subcellularLocation>
</comment>
<dbReference type="PROSITE" id="PS50268">
    <property type="entry name" value="CADHERIN_2"/>
    <property type="match status" value="5"/>
</dbReference>
<sequence length="840" mass="93072">MNALKIQQCNGVLFWFTLIATWQINYGQVRYSVPEEIPIGSFVGNIAEDLGLGAKDLLDNRMRVISEGMLQYFNLNSKNGHLYVSERIDRDELCQWKEKCILILEVLVDKLNLFTLEIEITDVNDNAPTFKQERLELKIIETTAVGTHFPLQEAQDIDAGNYSLQNYHLSNSKYFSLKQQRKPDRDRYPELVLERNLDREEKSVHFLTLTATDGGHPVNSGTLQICVVVLDANDNAPIFNQHLYKMNVLESVPIGSVLLAVNATDADEAANSEVFYSFLKIKEKVSQLIQINSINGEISTTGKLDYEEDASYEIEVQAKDNGGLSDRAKVIITLVDVNDNVPRITVTTFFNSVSEDSSVGTVVALLNVQDRDMGENGDVLCSIPTTLPFHLEKSFDNYYQLVTDKVLDREEMSNYSITITAVDKGNPPLSATAMLLVQILDVNDNAPVFSKAKYTSSLTENNSRGVSIDCMKANDPDSMENATITFSIIKGSISESFLSSHLSINSETGVVYALSSFDYEEVQEIKFLVKAQDGGSPPLSSNVSVTLFILDQNDNAPEILYPSPPTDGSTGIELAPRSSEPGYLLCDNGGVNFSGVPVSQFVGIDGVRAFLQSYCHEVSLTSGSRKSQIFFPVGSCTNTLTPHQAPDKPDPLIIIGDSLAIKEETFPLPPLSPLPSLPGEGNCPPFYFAKLRSFLFLYPPFDTVRKKLKASSTSVCSLNPKINCACLGLQSSCPNKETTQDEFCRRQHTATLRMSRGKMRQSPFAGDEQHCQDSRAPPRSFPTFPLRYRPLPAFALLLNCTIAQKCTCKEAEITIGPFKSPFKNPLKSLRNIVLKFGLCR</sequence>
<dbReference type="FunFam" id="2.60.40.60:FF:000129">
    <property type="entry name" value="protocadherin alpha-C2 isoform X1"/>
    <property type="match status" value="1"/>
</dbReference>
<evidence type="ECO:0000256" key="10">
    <source>
        <dbReference type="ARBA" id="ARBA00023180"/>
    </source>
</evidence>
<dbReference type="GO" id="GO:0005509">
    <property type="term" value="F:calcium ion binding"/>
    <property type="evidence" value="ECO:0007669"/>
    <property type="project" value="UniProtKB-UniRule"/>
</dbReference>
<comment type="function">
    <text evidence="1">Potential calcium-dependent cell-adhesion protein. May be involved in the establishment and maintenance of specific neuronal connections in the brain.</text>
</comment>
<evidence type="ECO:0000256" key="12">
    <source>
        <dbReference type="SAM" id="MobiDB-lite"/>
    </source>
</evidence>
<dbReference type="Proteomes" id="UP000694421">
    <property type="component" value="Unplaced"/>
</dbReference>
<keyword evidence="7" id="KW-0130">Cell adhesion</keyword>
<keyword evidence="5" id="KW-0677">Repeat</keyword>
<dbReference type="PRINTS" id="PR00205">
    <property type="entry name" value="CADHERIN"/>
</dbReference>
<accession>A0A8D0E115</accession>
<dbReference type="FunFam" id="2.60.40.60:FF:000001">
    <property type="entry name" value="Protocadherin alpha 2"/>
    <property type="match status" value="1"/>
</dbReference>
<keyword evidence="10" id="KW-0325">Glycoprotein</keyword>
<evidence type="ECO:0000256" key="9">
    <source>
        <dbReference type="ARBA" id="ARBA00023136"/>
    </source>
</evidence>
<evidence type="ECO:0000256" key="2">
    <source>
        <dbReference type="ARBA" id="ARBA00004167"/>
    </source>
</evidence>
<name>A0A8D0E115_SALMN</name>
<evidence type="ECO:0000256" key="6">
    <source>
        <dbReference type="ARBA" id="ARBA00022837"/>
    </source>
</evidence>
<keyword evidence="4" id="KW-0732">Signal</keyword>
<dbReference type="SMART" id="SM00112">
    <property type="entry name" value="CA"/>
    <property type="match status" value="5"/>
</dbReference>
<evidence type="ECO:0000259" key="13">
    <source>
        <dbReference type="PROSITE" id="PS50268"/>
    </source>
</evidence>
<dbReference type="GO" id="GO:0007156">
    <property type="term" value="P:homophilic cell adhesion via plasma membrane adhesion molecules"/>
    <property type="evidence" value="ECO:0007669"/>
    <property type="project" value="InterPro"/>
</dbReference>
<reference evidence="14" key="1">
    <citation type="submission" date="2025-08" db="UniProtKB">
        <authorList>
            <consortium name="Ensembl"/>
        </authorList>
    </citation>
    <scope>IDENTIFICATION</scope>
</reference>
<feature type="domain" description="Cadherin" evidence="13">
    <location>
        <begin position="131"/>
        <end position="239"/>
    </location>
</feature>
<dbReference type="PROSITE" id="PS00232">
    <property type="entry name" value="CADHERIN_1"/>
    <property type="match status" value="3"/>
</dbReference>
<keyword evidence="8" id="KW-1133">Transmembrane helix</keyword>
<keyword evidence="15" id="KW-1185">Reference proteome</keyword>
<dbReference type="InterPro" id="IPR002126">
    <property type="entry name" value="Cadherin-like_dom"/>
</dbReference>